<evidence type="ECO:0000256" key="1">
    <source>
        <dbReference type="SAM" id="MobiDB-lite"/>
    </source>
</evidence>
<dbReference type="Proteomes" id="UP000579531">
    <property type="component" value="Unassembled WGS sequence"/>
</dbReference>
<feature type="region of interest" description="Disordered" evidence="1">
    <location>
        <begin position="1"/>
        <end position="62"/>
    </location>
</feature>
<dbReference type="AlphaFoldDB" id="A0AA89Q8I1"/>
<feature type="compositionally biased region" description="Basic and acidic residues" evidence="1">
    <location>
        <begin position="1"/>
        <end position="14"/>
    </location>
</feature>
<proteinExistence type="predicted"/>
<protein>
    <submittedName>
        <fullName evidence="2">Uncharacterized protein</fullName>
    </submittedName>
</protein>
<keyword evidence="3" id="KW-1185">Reference proteome</keyword>
<dbReference type="GeneID" id="93843688"/>
<accession>A0AA89Q8I1</accession>
<organism evidence="2 3">
    <name type="scientific">Streptomyces collinus</name>
    <dbReference type="NCBI Taxonomy" id="42684"/>
    <lineage>
        <taxon>Bacteria</taxon>
        <taxon>Bacillati</taxon>
        <taxon>Actinomycetota</taxon>
        <taxon>Actinomycetes</taxon>
        <taxon>Kitasatosporales</taxon>
        <taxon>Streptomycetaceae</taxon>
        <taxon>Streptomyces</taxon>
    </lineage>
</organism>
<dbReference type="RefSeq" id="WP_184853687.1">
    <property type="nucleotide sequence ID" value="NZ_BAABFE010000005.1"/>
</dbReference>
<evidence type="ECO:0000313" key="2">
    <source>
        <dbReference type="EMBL" id="MBB5816242.1"/>
    </source>
</evidence>
<gene>
    <name evidence="2" type="ORF">HNR72_007270</name>
</gene>
<evidence type="ECO:0000313" key="3">
    <source>
        <dbReference type="Proteomes" id="UP000579531"/>
    </source>
</evidence>
<comment type="caution">
    <text evidence="2">The sequence shown here is derived from an EMBL/GenBank/DDBJ whole genome shotgun (WGS) entry which is preliminary data.</text>
</comment>
<name>A0AA89Q8I1_STRCU</name>
<reference evidence="2 3" key="1">
    <citation type="submission" date="2020-08" db="EMBL/GenBank/DDBJ databases">
        <title>Sequencing the genomes of 1000 actinobacteria strains.</title>
        <authorList>
            <person name="Klenk H.-P."/>
        </authorList>
    </citation>
    <scope>NUCLEOTIDE SEQUENCE [LARGE SCALE GENOMIC DNA]</scope>
    <source>
        <strain evidence="2 3">DSM 40129</strain>
    </source>
</reference>
<sequence>MPETPHEAAHDTTPRESGPASVPAVRRLASWLRRAHRPAPSAAPPHGLRPQPEDDASVYPLF</sequence>
<dbReference type="EMBL" id="JACHLX010000001">
    <property type="protein sequence ID" value="MBB5816242.1"/>
    <property type="molecule type" value="Genomic_DNA"/>
</dbReference>